<dbReference type="PANTHER" id="PTHR23355">
    <property type="entry name" value="RIBONUCLEASE"/>
    <property type="match status" value="1"/>
</dbReference>
<reference evidence="2 3" key="1">
    <citation type="submission" date="2023-07" db="EMBL/GenBank/DDBJ databases">
        <title>Sequencing the genomes of 1000 actinobacteria strains.</title>
        <authorList>
            <person name="Klenk H.-P."/>
        </authorList>
    </citation>
    <scope>NUCLEOTIDE SEQUENCE [LARGE SCALE GENOMIC DNA]</scope>
    <source>
        <strain evidence="2 3">DSM 19426</strain>
    </source>
</reference>
<gene>
    <name evidence="2" type="ORF">J2S63_000305</name>
</gene>
<keyword evidence="3" id="KW-1185">Reference proteome</keyword>
<dbReference type="InterPro" id="IPR012340">
    <property type="entry name" value="NA-bd_OB-fold"/>
</dbReference>
<dbReference type="Proteomes" id="UP001183648">
    <property type="component" value="Unassembled WGS sequence"/>
</dbReference>
<sequence length="479" mass="51647">MPRREVRVAAQADTAVEQGVADLHRDLELPDGFPPEVLEEAAAAARAPRLPDLDRTDLPFVTIDPESSRDLDQALHLERSGTGFRVFYAIADVAAFVRPGGAVDREAHRRGETLYGVGSKIPLHPPELSEAAASLLPDGPRPALLWTIDLDAEGAQTAVRVERAMVRSRAKLSYAGVQADLEAGRGDEVFTLLGDVGRLRLEQEAARGGVSLPLPDQEVVRDDGGWRLEFREPLAVELWNAQVSLLTGMAAAGIMVTGKVGVLRTLAPADPDGIARLRRVAAALHVLWAADMTYPDLVRSLDPSRPDHAALLTASTSLLRGSGYVTFDGDLPEERRHSTIAAEYAHTTAPLRRLVDRYAGEASVALCAGEEVPGWVREALPGLPETMRESARRANTYERELLDLVEAVVLRPRVGEEFPGMVVSVSADTPTSGEVMVTEPAVEAKLESGSGAPLPLGQEASVRLTEADPARRRVRFTLP</sequence>
<proteinExistence type="predicted"/>
<accession>A0ABU2BQ44</accession>
<dbReference type="Pfam" id="PF18614">
    <property type="entry name" value="RNase_II_C_S1"/>
    <property type="match status" value="1"/>
</dbReference>
<evidence type="ECO:0000313" key="3">
    <source>
        <dbReference type="Proteomes" id="UP001183648"/>
    </source>
</evidence>
<evidence type="ECO:0000313" key="2">
    <source>
        <dbReference type="EMBL" id="MDR7360752.1"/>
    </source>
</evidence>
<dbReference type="InterPro" id="IPR001900">
    <property type="entry name" value="RNase_II/R"/>
</dbReference>
<comment type="caution">
    <text evidence="2">The sequence shown here is derived from an EMBL/GenBank/DDBJ whole genome shotgun (WGS) entry which is preliminary data.</text>
</comment>
<dbReference type="RefSeq" id="WP_310297676.1">
    <property type="nucleotide sequence ID" value="NZ_BAAAPS010000011.1"/>
</dbReference>
<dbReference type="InterPro" id="IPR040596">
    <property type="entry name" value="RNase_II_C_S1"/>
</dbReference>
<name>A0ABU2BQ44_9ACTN</name>
<protein>
    <submittedName>
        <fullName evidence="2">Exoribonuclease R</fullName>
    </submittedName>
</protein>
<dbReference type="SMART" id="SM00955">
    <property type="entry name" value="RNB"/>
    <property type="match status" value="1"/>
</dbReference>
<organism evidence="2 3">
    <name type="scientific">Nocardioides marmoribigeumensis</name>
    <dbReference type="NCBI Taxonomy" id="433649"/>
    <lineage>
        <taxon>Bacteria</taxon>
        <taxon>Bacillati</taxon>
        <taxon>Actinomycetota</taxon>
        <taxon>Actinomycetes</taxon>
        <taxon>Propionibacteriales</taxon>
        <taxon>Nocardioidaceae</taxon>
        <taxon>Nocardioides</taxon>
    </lineage>
</organism>
<dbReference type="InterPro" id="IPR050180">
    <property type="entry name" value="RNR_Ribonuclease"/>
</dbReference>
<dbReference type="SUPFAM" id="SSF50249">
    <property type="entry name" value="Nucleic acid-binding proteins"/>
    <property type="match status" value="1"/>
</dbReference>
<evidence type="ECO:0000259" key="1">
    <source>
        <dbReference type="SMART" id="SM00955"/>
    </source>
</evidence>
<dbReference type="EMBL" id="JAVDYG010000001">
    <property type="protein sequence ID" value="MDR7360752.1"/>
    <property type="molecule type" value="Genomic_DNA"/>
</dbReference>
<feature type="domain" description="RNB" evidence="1">
    <location>
        <begin position="52"/>
        <end position="369"/>
    </location>
</feature>
<dbReference type="PANTHER" id="PTHR23355:SF37">
    <property type="entry name" value="EXORIBONUCLEASE 2"/>
    <property type="match status" value="1"/>
</dbReference>
<dbReference type="Pfam" id="PF00773">
    <property type="entry name" value="RNB"/>
    <property type="match status" value="1"/>
</dbReference>